<evidence type="ECO:0000313" key="4">
    <source>
        <dbReference type="Proteomes" id="UP000326759"/>
    </source>
</evidence>
<dbReference type="EMBL" id="SEYY01024241">
    <property type="protein sequence ID" value="KAB7494285.1"/>
    <property type="molecule type" value="Genomic_DNA"/>
</dbReference>
<sequence length="216" mass="22379">MKGTTIHSISLTMKTIVCILAFASLVAARPQEPAAAGAAEAAPAAAPAAPAAPGPAAAAPGAPGAAPARTFLTSADLGPQFYGAGVNNPLALAPPPQVITSAREVVATNPNIRVRVNQDGRVEFTDQYGQELEVLDAFGRDPLDYEERFELELERREREFKLQQRQRELQRKAALLQHQARTAQAAAAGGHGAGAGAGAAPAAAAAPAQPRFTIRH</sequence>
<comment type="caution">
    <text evidence="3">The sequence shown here is derived from an EMBL/GenBank/DDBJ whole genome shotgun (WGS) entry which is preliminary data.</text>
</comment>
<dbReference type="OrthoDB" id="6371888at2759"/>
<proteinExistence type="predicted"/>
<evidence type="ECO:0000313" key="3">
    <source>
        <dbReference type="EMBL" id="KAB7494285.1"/>
    </source>
</evidence>
<keyword evidence="4" id="KW-1185">Reference proteome</keyword>
<evidence type="ECO:0000256" key="1">
    <source>
        <dbReference type="SAM" id="Coils"/>
    </source>
</evidence>
<organism evidence="3 4">
    <name type="scientific">Armadillidium nasatum</name>
    <dbReference type="NCBI Taxonomy" id="96803"/>
    <lineage>
        <taxon>Eukaryota</taxon>
        <taxon>Metazoa</taxon>
        <taxon>Ecdysozoa</taxon>
        <taxon>Arthropoda</taxon>
        <taxon>Crustacea</taxon>
        <taxon>Multicrustacea</taxon>
        <taxon>Malacostraca</taxon>
        <taxon>Eumalacostraca</taxon>
        <taxon>Peracarida</taxon>
        <taxon>Isopoda</taxon>
        <taxon>Oniscidea</taxon>
        <taxon>Crinocheta</taxon>
        <taxon>Armadillidiidae</taxon>
        <taxon>Armadillidium</taxon>
    </lineage>
</organism>
<name>A0A5N5SJQ8_9CRUS</name>
<feature type="signal peptide" evidence="2">
    <location>
        <begin position="1"/>
        <end position="28"/>
    </location>
</feature>
<dbReference type="AlphaFoldDB" id="A0A5N5SJQ8"/>
<accession>A0A5N5SJQ8</accession>
<feature type="coiled-coil region" evidence="1">
    <location>
        <begin position="146"/>
        <end position="186"/>
    </location>
</feature>
<keyword evidence="1" id="KW-0175">Coiled coil</keyword>
<feature type="chain" id="PRO_5024426458" evidence="2">
    <location>
        <begin position="29"/>
        <end position="216"/>
    </location>
</feature>
<reference evidence="3 4" key="1">
    <citation type="journal article" date="2019" name="PLoS Biol.">
        <title>Sex chromosomes control vertical transmission of feminizing Wolbachia symbionts in an isopod.</title>
        <authorList>
            <person name="Becking T."/>
            <person name="Chebbi M.A."/>
            <person name="Giraud I."/>
            <person name="Moumen B."/>
            <person name="Laverre T."/>
            <person name="Caubet Y."/>
            <person name="Peccoud J."/>
            <person name="Gilbert C."/>
            <person name="Cordaux R."/>
        </authorList>
    </citation>
    <scope>NUCLEOTIDE SEQUENCE [LARGE SCALE GENOMIC DNA]</scope>
    <source>
        <strain evidence="3">ANa2</strain>
        <tissue evidence="3">Whole body excluding digestive tract and cuticle</tissue>
    </source>
</reference>
<gene>
    <name evidence="3" type="ORF">Anas_06440</name>
</gene>
<dbReference type="Proteomes" id="UP000326759">
    <property type="component" value="Unassembled WGS sequence"/>
</dbReference>
<keyword evidence="2" id="KW-0732">Signal</keyword>
<evidence type="ECO:0000256" key="2">
    <source>
        <dbReference type="SAM" id="SignalP"/>
    </source>
</evidence>
<protein>
    <submittedName>
        <fullName evidence="3">Uncharacterized protein</fullName>
    </submittedName>
</protein>